<organism evidence="3 4">
    <name type="scientific">Fusarium floridanum</name>
    <dbReference type="NCBI Taxonomy" id="1325733"/>
    <lineage>
        <taxon>Eukaryota</taxon>
        <taxon>Fungi</taxon>
        <taxon>Dikarya</taxon>
        <taxon>Ascomycota</taxon>
        <taxon>Pezizomycotina</taxon>
        <taxon>Sordariomycetes</taxon>
        <taxon>Hypocreomycetidae</taxon>
        <taxon>Hypocreales</taxon>
        <taxon>Nectriaceae</taxon>
        <taxon>Fusarium</taxon>
        <taxon>Fusarium solani species complex</taxon>
    </lineage>
</organism>
<dbReference type="EMBL" id="NKCL01001426">
    <property type="protein sequence ID" value="RSL39652.1"/>
    <property type="molecule type" value="Genomic_DNA"/>
</dbReference>
<name>A0A428NFV8_9HYPO</name>
<dbReference type="PANTHER" id="PTHR43591:SF10">
    <property type="entry name" value="ABC TRANSMEMBRANE TYPE-1 DOMAIN-CONTAINING PROTEIN-RELATED"/>
    <property type="match status" value="1"/>
</dbReference>
<evidence type="ECO:0000256" key="2">
    <source>
        <dbReference type="SAM" id="MobiDB-lite"/>
    </source>
</evidence>
<dbReference type="PANTHER" id="PTHR43591">
    <property type="entry name" value="METHYLTRANSFERASE"/>
    <property type="match status" value="1"/>
</dbReference>
<feature type="compositionally biased region" description="Acidic residues" evidence="2">
    <location>
        <begin position="70"/>
        <end position="93"/>
    </location>
</feature>
<comment type="caution">
    <text evidence="3">The sequence shown here is derived from an EMBL/GenBank/DDBJ whole genome shotgun (WGS) entry which is preliminary data.</text>
</comment>
<dbReference type="GO" id="GO:0008168">
    <property type="term" value="F:methyltransferase activity"/>
    <property type="evidence" value="ECO:0007669"/>
    <property type="project" value="TreeGrafter"/>
</dbReference>
<sequence>MADQDTELSTERPQTPTTRFSASSGSPSFGEAIEKSPALSPDVTQVESSESSLGEENSPLGSPHERSLIDNDDDSTFEEGSESTGSLEEEYEETINGRRYTTFVPNVYPWTPTDGCFLEVMDVIHAAITELFDGELCQAPVMNEAQKVLDVGTGTGIWAIDFAESNPQAKVYGSDISLIQPEWVPFNLRFEIEDFTRSWTWEEDHFDYVHSRNLAGNVPDWPHLFGQAFKCLRPGGYLESHEQSLCFYFRDPIPSDPDLKDLIKAIDDWNLIFRRMEGSLQRSFTVADDETQGKAMNEAGFIDLKRYFKQMGSYIVHEAELWFKPQRKFTTPKNRSISY</sequence>
<protein>
    <recommendedName>
        <fullName evidence="5">Methyltransferase domain-containing protein</fullName>
    </recommendedName>
</protein>
<evidence type="ECO:0008006" key="5">
    <source>
        <dbReference type="Google" id="ProtNLM"/>
    </source>
</evidence>
<dbReference type="InterPro" id="IPR029063">
    <property type="entry name" value="SAM-dependent_MTases_sf"/>
</dbReference>
<feature type="compositionally biased region" description="Polar residues" evidence="2">
    <location>
        <begin position="11"/>
        <end position="27"/>
    </location>
</feature>
<evidence type="ECO:0000313" key="3">
    <source>
        <dbReference type="EMBL" id="RSL39652.1"/>
    </source>
</evidence>
<feature type="compositionally biased region" description="Low complexity" evidence="2">
    <location>
        <begin position="47"/>
        <end position="62"/>
    </location>
</feature>
<dbReference type="Proteomes" id="UP000287972">
    <property type="component" value="Unassembled WGS sequence"/>
</dbReference>
<evidence type="ECO:0000313" key="4">
    <source>
        <dbReference type="Proteomes" id="UP000287972"/>
    </source>
</evidence>
<dbReference type="Pfam" id="PF13489">
    <property type="entry name" value="Methyltransf_23"/>
    <property type="match status" value="1"/>
</dbReference>
<reference evidence="3 4" key="1">
    <citation type="submission" date="2017-06" db="EMBL/GenBank/DDBJ databases">
        <title>Comparative genomic analysis of Ambrosia Fusariam Clade fungi.</title>
        <authorList>
            <person name="Stajich J.E."/>
            <person name="Carrillo J."/>
            <person name="Kijimoto T."/>
            <person name="Eskalen A."/>
            <person name="O'Donnell K."/>
            <person name="Kasson M."/>
        </authorList>
    </citation>
    <scope>NUCLEOTIDE SEQUENCE [LARGE SCALE GENOMIC DNA]</scope>
    <source>
        <strain evidence="3 4">NRRL62606</strain>
    </source>
</reference>
<evidence type="ECO:0000256" key="1">
    <source>
        <dbReference type="ARBA" id="ARBA00038158"/>
    </source>
</evidence>
<comment type="similarity">
    <text evidence="1">Belongs to the methyltransferase superfamily. LaeA methyltransferase family.</text>
</comment>
<dbReference type="AlphaFoldDB" id="A0A428NFV8"/>
<proteinExistence type="inferred from homology"/>
<dbReference type="CDD" id="cd02440">
    <property type="entry name" value="AdoMet_MTases"/>
    <property type="match status" value="1"/>
</dbReference>
<keyword evidence="4" id="KW-1185">Reference proteome</keyword>
<dbReference type="SUPFAM" id="SSF53335">
    <property type="entry name" value="S-adenosyl-L-methionine-dependent methyltransferases"/>
    <property type="match status" value="1"/>
</dbReference>
<gene>
    <name evidence="3" type="ORF">CEP51_016787</name>
</gene>
<dbReference type="Gene3D" id="3.40.50.150">
    <property type="entry name" value="Vaccinia Virus protein VP39"/>
    <property type="match status" value="1"/>
</dbReference>
<accession>A0A428NFV8</accession>
<feature type="region of interest" description="Disordered" evidence="2">
    <location>
        <begin position="1"/>
        <end position="93"/>
    </location>
</feature>